<proteinExistence type="predicted"/>
<protein>
    <submittedName>
        <fullName evidence="2">Uncharacterized protein</fullName>
    </submittedName>
</protein>
<evidence type="ECO:0000256" key="1">
    <source>
        <dbReference type="SAM" id="MobiDB-lite"/>
    </source>
</evidence>
<dbReference type="EMBL" id="JSZA02000011">
    <property type="protein sequence ID" value="TGO03555.1"/>
    <property type="molecule type" value="Genomic_DNA"/>
</dbReference>
<sequence>MSKKYIKNHQADIKNPNEGTSGTNKTWDKAQGNKGKQMNPNQKSQPNKQVQKCPICQASVKANNMDRHLRKVHNIQGGIENANQKYPQKPKKHGPKCPICQVLVKANNLERHLLDVHDVQGKIEKVWQEHNIYEDDEKWMKIHVNFTVGNLKGVRCCIAAYFSFKGGKIIGGVNDDFMTTNGQAVVEKGFTPPYDSTRYNDLQLFMPYEELNLAEGYHHRCEFEIQIYINNTKLVFAESQPCGFSYQKSIRGAANFW</sequence>
<feature type="region of interest" description="Disordered" evidence="1">
    <location>
        <begin position="1"/>
        <end position="52"/>
    </location>
</feature>
<name>A0A4E0QX41_9GAMM</name>
<evidence type="ECO:0000313" key="3">
    <source>
        <dbReference type="Proteomes" id="UP000030428"/>
    </source>
</evidence>
<evidence type="ECO:0000313" key="2">
    <source>
        <dbReference type="EMBL" id="TGO03555.1"/>
    </source>
</evidence>
<keyword evidence="3" id="KW-1185">Reference proteome</keyword>
<gene>
    <name evidence="2" type="ORF">PN36_03875</name>
</gene>
<comment type="caution">
    <text evidence="2">The sequence shown here is derived from an EMBL/GenBank/DDBJ whole genome shotgun (WGS) entry which is preliminary data.</text>
</comment>
<dbReference type="AlphaFoldDB" id="A0A4E0QX41"/>
<reference evidence="2 3" key="1">
    <citation type="journal article" date="2016" name="Front. Microbiol.">
        <title>Single-Cell (Meta-)Genomics of a Dimorphic Candidatus Thiomargarita nelsonii Reveals Genomic Plasticity.</title>
        <authorList>
            <person name="Flood B.E."/>
            <person name="Fliss P."/>
            <person name="Jones D.S."/>
            <person name="Dick G.J."/>
            <person name="Jain S."/>
            <person name="Kaster A.K."/>
            <person name="Winkel M."/>
            <person name="Mussmann M."/>
            <person name="Bailey J."/>
        </authorList>
    </citation>
    <scope>NUCLEOTIDE SEQUENCE [LARGE SCALE GENOMIC DNA]</scope>
    <source>
        <strain evidence="2">Hydrate Ridge</strain>
    </source>
</reference>
<accession>A0A4E0QX41</accession>
<dbReference type="Proteomes" id="UP000030428">
    <property type="component" value="Unassembled WGS sequence"/>
</dbReference>
<organism evidence="2 3">
    <name type="scientific">Candidatus Thiomargarita nelsonii</name>
    <dbReference type="NCBI Taxonomy" id="1003181"/>
    <lineage>
        <taxon>Bacteria</taxon>
        <taxon>Pseudomonadati</taxon>
        <taxon>Pseudomonadota</taxon>
        <taxon>Gammaproteobacteria</taxon>
        <taxon>Thiotrichales</taxon>
        <taxon>Thiotrichaceae</taxon>
        <taxon>Thiomargarita</taxon>
    </lineage>
</organism>
<feature type="compositionally biased region" description="Polar residues" evidence="1">
    <location>
        <begin position="34"/>
        <end position="50"/>
    </location>
</feature>